<dbReference type="GO" id="GO:0015562">
    <property type="term" value="F:efflux transmembrane transporter activity"/>
    <property type="evidence" value="ECO:0007669"/>
    <property type="project" value="InterPro"/>
</dbReference>
<organism evidence="6 7">
    <name type="scientific">Niastella vici</name>
    <dbReference type="NCBI Taxonomy" id="1703345"/>
    <lineage>
        <taxon>Bacteria</taxon>
        <taxon>Pseudomonadati</taxon>
        <taxon>Bacteroidota</taxon>
        <taxon>Chitinophagia</taxon>
        <taxon>Chitinophagales</taxon>
        <taxon>Chitinophagaceae</taxon>
        <taxon>Niastella</taxon>
    </lineage>
</organism>
<evidence type="ECO:0000313" key="7">
    <source>
        <dbReference type="Proteomes" id="UP000192796"/>
    </source>
</evidence>
<evidence type="ECO:0000256" key="3">
    <source>
        <dbReference type="ARBA" id="ARBA00022692"/>
    </source>
</evidence>
<keyword evidence="7" id="KW-1185">Reference proteome</keyword>
<dbReference type="SUPFAM" id="SSF56954">
    <property type="entry name" value="Outer membrane efflux proteins (OEP)"/>
    <property type="match status" value="1"/>
</dbReference>
<dbReference type="EMBL" id="LVYD01000113">
    <property type="protein sequence ID" value="OQP57670.1"/>
    <property type="molecule type" value="Genomic_DNA"/>
</dbReference>
<proteinExistence type="predicted"/>
<dbReference type="GO" id="GO:1990281">
    <property type="term" value="C:efflux pump complex"/>
    <property type="evidence" value="ECO:0007669"/>
    <property type="project" value="TreeGrafter"/>
</dbReference>
<evidence type="ECO:0008006" key="8">
    <source>
        <dbReference type="Google" id="ProtNLM"/>
    </source>
</evidence>
<dbReference type="STRING" id="1703345.A3860_08545"/>
<keyword evidence="3" id="KW-0812">Transmembrane</keyword>
<evidence type="ECO:0000256" key="4">
    <source>
        <dbReference type="ARBA" id="ARBA00023136"/>
    </source>
</evidence>
<protein>
    <recommendedName>
        <fullName evidence="8">Transporter</fullName>
    </recommendedName>
</protein>
<dbReference type="InterPro" id="IPR051906">
    <property type="entry name" value="TolC-like"/>
</dbReference>
<dbReference type="PANTHER" id="PTHR30026">
    <property type="entry name" value="OUTER MEMBRANE PROTEIN TOLC"/>
    <property type="match status" value="1"/>
</dbReference>
<dbReference type="Proteomes" id="UP000192796">
    <property type="component" value="Unassembled WGS sequence"/>
</dbReference>
<name>A0A1V9FH58_9BACT</name>
<comment type="subcellular location">
    <subcellularLocation>
        <location evidence="1">Cell outer membrane</location>
    </subcellularLocation>
</comment>
<keyword evidence="4" id="KW-0472">Membrane</keyword>
<evidence type="ECO:0000313" key="6">
    <source>
        <dbReference type="EMBL" id="OQP57670.1"/>
    </source>
</evidence>
<keyword evidence="2" id="KW-1134">Transmembrane beta strand</keyword>
<sequence>MQIDWKSRSMVIVHFRRSKYIGSNLLRAGTVILVLLLSLCAAAQHNTLDYYLGYAIKNSPLLKDFQNQVASLSIDSQILRATLRPQVTGVSNNLYAPVINGYGYDEAITNKGQLQALLSVNKAFVGRRSIATQIAGFTIEAQSATNNIRLSQQDIKKTITDQYIVTFGDWLQLQFNKEINELLGREDSLLKRLTQANVFKQADYLAFAVTRQQQLLNTTQLEIQYNFDYAALNYLSGIRDTLAAPVLEDPRLTLNSLPDYTSSAFYRQYVLDSLKLRNDRALIDINYRPKINAVADAGYNSSLTVHPGKNMGASVGLNLSVPIYDGRQRRLQYQKIDLQEQTRQAKRDYFISQREQQIFQLLQQLHATEKLISDINQQIRYTETLITVNEKLLGTGDIRVTDFILSLTNYFNARYLVTQNYIDRLKIINQLNYWNR</sequence>
<reference evidence="6 7" key="1">
    <citation type="submission" date="2016-03" db="EMBL/GenBank/DDBJ databases">
        <title>Niastella vici sp. nov., isolated from farmland soil.</title>
        <authorList>
            <person name="Chen L."/>
            <person name="Wang D."/>
            <person name="Yang S."/>
            <person name="Wang G."/>
        </authorList>
    </citation>
    <scope>NUCLEOTIDE SEQUENCE [LARGE SCALE GENOMIC DNA]</scope>
    <source>
        <strain evidence="6 7">DJ57</strain>
    </source>
</reference>
<dbReference type="GO" id="GO:0015288">
    <property type="term" value="F:porin activity"/>
    <property type="evidence" value="ECO:0007669"/>
    <property type="project" value="TreeGrafter"/>
</dbReference>
<evidence type="ECO:0000256" key="5">
    <source>
        <dbReference type="ARBA" id="ARBA00023237"/>
    </source>
</evidence>
<gene>
    <name evidence="6" type="ORF">A3860_08545</name>
</gene>
<dbReference type="PANTHER" id="PTHR30026:SF20">
    <property type="entry name" value="OUTER MEMBRANE PROTEIN TOLC"/>
    <property type="match status" value="1"/>
</dbReference>
<dbReference type="AlphaFoldDB" id="A0A1V9FH58"/>
<dbReference type="Gene3D" id="1.20.1600.10">
    <property type="entry name" value="Outer membrane efflux proteins (OEP)"/>
    <property type="match status" value="1"/>
</dbReference>
<comment type="caution">
    <text evidence="6">The sequence shown here is derived from an EMBL/GenBank/DDBJ whole genome shotgun (WGS) entry which is preliminary data.</text>
</comment>
<keyword evidence="5" id="KW-0998">Cell outer membrane</keyword>
<evidence type="ECO:0000256" key="2">
    <source>
        <dbReference type="ARBA" id="ARBA00022452"/>
    </source>
</evidence>
<evidence type="ECO:0000256" key="1">
    <source>
        <dbReference type="ARBA" id="ARBA00004442"/>
    </source>
</evidence>
<accession>A0A1V9FH58</accession>
<dbReference type="GO" id="GO:0009279">
    <property type="term" value="C:cell outer membrane"/>
    <property type="evidence" value="ECO:0007669"/>
    <property type="project" value="UniProtKB-SubCell"/>
</dbReference>